<dbReference type="CDD" id="cd00806">
    <property type="entry name" value="TrpRS_core"/>
    <property type="match status" value="1"/>
</dbReference>
<organism evidence="10 11">
    <name type="scientific">Stecheria intestinalis</name>
    <dbReference type="NCBI Taxonomy" id="2606630"/>
    <lineage>
        <taxon>Bacteria</taxon>
        <taxon>Bacillati</taxon>
        <taxon>Bacillota</taxon>
        <taxon>Erysipelotrichia</taxon>
        <taxon>Erysipelotrichales</taxon>
        <taxon>Erysipelotrichaceae</taxon>
        <taxon>Stecheria</taxon>
    </lineage>
</organism>
<comment type="catalytic activity">
    <reaction evidence="7 8">
        <text>tRNA(Trp) + L-tryptophan + ATP = L-tryptophyl-tRNA(Trp) + AMP + diphosphate + H(+)</text>
        <dbReference type="Rhea" id="RHEA:24080"/>
        <dbReference type="Rhea" id="RHEA-COMP:9671"/>
        <dbReference type="Rhea" id="RHEA-COMP:9705"/>
        <dbReference type="ChEBI" id="CHEBI:15378"/>
        <dbReference type="ChEBI" id="CHEBI:30616"/>
        <dbReference type="ChEBI" id="CHEBI:33019"/>
        <dbReference type="ChEBI" id="CHEBI:57912"/>
        <dbReference type="ChEBI" id="CHEBI:78442"/>
        <dbReference type="ChEBI" id="CHEBI:78535"/>
        <dbReference type="ChEBI" id="CHEBI:456215"/>
        <dbReference type="EC" id="6.1.1.2"/>
    </reaction>
</comment>
<keyword evidence="3 8" id="KW-0547">Nucleotide-binding</keyword>
<dbReference type="PANTHER" id="PTHR43766:SF1">
    <property type="entry name" value="TRYPTOPHAN--TRNA LIGASE, MITOCHONDRIAL"/>
    <property type="match status" value="1"/>
</dbReference>
<evidence type="ECO:0000256" key="6">
    <source>
        <dbReference type="ARBA" id="ARBA00023146"/>
    </source>
</evidence>
<accession>A0A7X2NUW2</accession>
<feature type="binding site" evidence="8">
    <location>
        <position position="134"/>
    </location>
    <ligand>
        <name>L-tryptophan</name>
        <dbReference type="ChEBI" id="CHEBI:57912"/>
    </ligand>
</feature>
<protein>
    <recommendedName>
        <fullName evidence="8">Tryptophan--tRNA ligase</fullName>
        <ecNumber evidence="8">6.1.1.2</ecNumber>
    </recommendedName>
    <alternativeName>
        <fullName evidence="8">Tryptophanyl-tRNA synthetase</fullName>
        <shortName evidence="8">TrpRS</shortName>
    </alternativeName>
</protein>
<dbReference type="GO" id="GO:0005829">
    <property type="term" value="C:cytosol"/>
    <property type="evidence" value="ECO:0007669"/>
    <property type="project" value="TreeGrafter"/>
</dbReference>
<dbReference type="InterPro" id="IPR050203">
    <property type="entry name" value="Trp-tRNA_synthetase"/>
</dbReference>
<dbReference type="Gene3D" id="1.10.240.10">
    <property type="entry name" value="Tyrosyl-Transfer RNA Synthetase"/>
    <property type="match status" value="1"/>
</dbReference>
<dbReference type="HAMAP" id="MF_00140_B">
    <property type="entry name" value="Trp_tRNA_synth_B"/>
    <property type="match status" value="1"/>
</dbReference>
<evidence type="ECO:0000313" key="11">
    <source>
        <dbReference type="Proteomes" id="UP000461880"/>
    </source>
</evidence>
<reference evidence="10 11" key="1">
    <citation type="submission" date="2019-08" db="EMBL/GenBank/DDBJ databases">
        <title>In-depth cultivation of the pig gut microbiome towards novel bacterial diversity and tailored functional studies.</title>
        <authorList>
            <person name="Wylensek D."/>
            <person name="Hitch T.C.A."/>
            <person name="Clavel T."/>
        </authorList>
    </citation>
    <scope>NUCLEOTIDE SEQUENCE [LARGE SCALE GENOMIC DNA]</scope>
    <source>
        <strain evidence="10 11">Oil+RF-744-GAM-WT-6</strain>
    </source>
</reference>
<keyword evidence="2 8" id="KW-0436">Ligase</keyword>
<comment type="subunit">
    <text evidence="8">Homodimer.</text>
</comment>
<evidence type="ECO:0000256" key="5">
    <source>
        <dbReference type="ARBA" id="ARBA00022917"/>
    </source>
</evidence>
<feature type="binding site" evidence="8">
    <location>
        <begin position="10"/>
        <end position="12"/>
    </location>
    <ligand>
        <name>ATP</name>
        <dbReference type="ChEBI" id="CHEBI:30616"/>
    </ligand>
</feature>
<feature type="binding site" evidence="8">
    <location>
        <begin position="194"/>
        <end position="198"/>
    </location>
    <ligand>
        <name>ATP</name>
        <dbReference type="ChEBI" id="CHEBI:30616"/>
    </ligand>
</feature>
<dbReference type="InterPro" id="IPR002305">
    <property type="entry name" value="aa-tRNA-synth_Ic"/>
</dbReference>
<dbReference type="PANTHER" id="PTHR43766">
    <property type="entry name" value="TRYPTOPHAN--TRNA LIGASE, MITOCHONDRIAL"/>
    <property type="match status" value="1"/>
</dbReference>
<comment type="caution">
    <text evidence="8">Lacks conserved residue(s) required for the propagation of feature annotation.</text>
</comment>
<gene>
    <name evidence="8 10" type="primary">trpS</name>
    <name evidence="10" type="ORF">FYJ51_12670</name>
</gene>
<dbReference type="AlphaFoldDB" id="A0A7X2NUW2"/>
<dbReference type="GO" id="GO:0006436">
    <property type="term" value="P:tryptophanyl-tRNA aminoacylation"/>
    <property type="evidence" value="ECO:0007669"/>
    <property type="project" value="UniProtKB-UniRule"/>
</dbReference>
<comment type="function">
    <text evidence="8">Catalyzes the attachment of tryptophan to tRNA(Trp).</text>
</comment>
<dbReference type="SUPFAM" id="SSF52374">
    <property type="entry name" value="Nucleotidylyl transferase"/>
    <property type="match status" value="1"/>
</dbReference>
<name>A0A7X2NUW2_9FIRM</name>
<evidence type="ECO:0000256" key="1">
    <source>
        <dbReference type="ARBA" id="ARBA00005594"/>
    </source>
</evidence>
<comment type="subcellular location">
    <subcellularLocation>
        <location evidence="8">Cytoplasm</location>
    </subcellularLocation>
</comment>
<keyword evidence="8" id="KW-0963">Cytoplasm</keyword>
<evidence type="ECO:0000256" key="4">
    <source>
        <dbReference type="ARBA" id="ARBA00022840"/>
    </source>
</evidence>
<dbReference type="PRINTS" id="PR01039">
    <property type="entry name" value="TRNASYNTHTRP"/>
</dbReference>
<dbReference type="Gene3D" id="3.40.50.620">
    <property type="entry name" value="HUPs"/>
    <property type="match status" value="1"/>
</dbReference>
<dbReference type="EC" id="6.1.1.2" evidence="8"/>
<evidence type="ECO:0000256" key="7">
    <source>
        <dbReference type="ARBA" id="ARBA00049929"/>
    </source>
</evidence>
<dbReference type="InterPro" id="IPR002306">
    <property type="entry name" value="Trp-tRNA-ligase"/>
</dbReference>
<dbReference type="NCBIfam" id="TIGR00233">
    <property type="entry name" value="trpS"/>
    <property type="match status" value="1"/>
</dbReference>
<dbReference type="InterPro" id="IPR024109">
    <property type="entry name" value="Trp-tRNA-ligase_bac-type"/>
</dbReference>
<dbReference type="EMBL" id="VUMN01000047">
    <property type="protein sequence ID" value="MSS59746.1"/>
    <property type="molecule type" value="Genomic_DNA"/>
</dbReference>
<sequence>MKKRMLSGIKPTGQLHLGSYIGALKHFVDYQDEYEVFAFIANLHCITVPQDPATLQKNLRDCVALYLACGLDPKKATIFLQTDVKEHAQLGYIMCCHTYMGELNRMTQFKDKQAKGETNLSGGLYTYPALMAADILLYDPDYVPVGDDQKQHVELTRDVAIRMNHRYGELFRVPEPLVAKVGARIMSLDDPTRKMSKSDHNDKGCVYLLDDLAKAKKKIMSAKTDSIGHVHFDPENQAGVSNLMQIYSCLNDNESFEQIEKDFEGKGYGDFKKAVADSVCDTLSKIQTRYQEVLSSGELEEVLTEGAAKARPIAAAKLDKVQRAIGMEIIEH</sequence>
<keyword evidence="6 8" id="KW-0030">Aminoacyl-tRNA synthetase</keyword>
<comment type="similarity">
    <text evidence="1 8 9">Belongs to the class-I aminoacyl-tRNA synthetase family.</text>
</comment>
<dbReference type="GO" id="GO:0005524">
    <property type="term" value="F:ATP binding"/>
    <property type="evidence" value="ECO:0007669"/>
    <property type="project" value="UniProtKB-UniRule"/>
</dbReference>
<dbReference type="RefSeq" id="WP_105304511.1">
    <property type="nucleotide sequence ID" value="NZ_JAQXPC010000002.1"/>
</dbReference>
<feature type="short sequence motif" description="'KMSKS' region" evidence="8">
    <location>
        <begin position="194"/>
        <end position="198"/>
    </location>
</feature>
<dbReference type="InterPro" id="IPR014729">
    <property type="entry name" value="Rossmann-like_a/b/a_fold"/>
</dbReference>
<evidence type="ECO:0000256" key="2">
    <source>
        <dbReference type="ARBA" id="ARBA00022598"/>
    </source>
</evidence>
<dbReference type="FunFam" id="1.10.240.10:FF:000002">
    <property type="entry name" value="Tryptophan--tRNA ligase"/>
    <property type="match status" value="1"/>
</dbReference>
<evidence type="ECO:0000256" key="9">
    <source>
        <dbReference type="RuleBase" id="RU363036"/>
    </source>
</evidence>
<dbReference type="Proteomes" id="UP000461880">
    <property type="component" value="Unassembled WGS sequence"/>
</dbReference>
<keyword evidence="11" id="KW-1185">Reference proteome</keyword>
<evidence type="ECO:0000313" key="10">
    <source>
        <dbReference type="EMBL" id="MSS59746.1"/>
    </source>
</evidence>
<evidence type="ECO:0000256" key="8">
    <source>
        <dbReference type="HAMAP-Rule" id="MF_00140"/>
    </source>
</evidence>
<feature type="binding site" evidence="8">
    <location>
        <position position="185"/>
    </location>
    <ligand>
        <name>ATP</name>
        <dbReference type="ChEBI" id="CHEBI:30616"/>
    </ligand>
</feature>
<comment type="caution">
    <text evidence="10">The sequence shown here is derived from an EMBL/GenBank/DDBJ whole genome shotgun (WGS) entry which is preliminary data.</text>
</comment>
<proteinExistence type="inferred from homology"/>
<keyword evidence="5 8" id="KW-0648">Protein biosynthesis</keyword>
<evidence type="ECO:0000256" key="3">
    <source>
        <dbReference type="ARBA" id="ARBA00022741"/>
    </source>
</evidence>
<keyword evidence="4 8" id="KW-0067">ATP-binding</keyword>
<dbReference type="Pfam" id="PF00579">
    <property type="entry name" value="tRNA-synt_1b"/>
    <property type="match status" value="1"/>
</dbReference>
<dbReference type="GO" id="GO:0004830">
    <property type="term" value="F:tryptophan-tRNA ligase activity"/>
    <property type="evidence" value="ECO:0007669"/>
    <property type="project" value="UniProtKB-UniRule"/>
</dbReference>
<feature type="binding site" evidence="8">
    <location>
        <begin position="146"/>
        <end position="148"/>
    </location>
    <ligand>
        <name>ATP</name>
        <dbReference type="ChEBI" id="CHEBI:30616"/>
    </ligand>
</feature>